<dbReference type="RefSeq" id="WP_207566133.1">
    <property type="nucleotide sequence ID" value="NZ_CP071446.1"/>
</dbReference>
<keyword evidence="4 7" id="KW-0812">Transmembrane</keyword>
<keyword evidence="5 7" id="KW-1133">Transmembrane helix</keyword>
<evidence type="ECO:0000313" key="9">
    <source>
        <dbReference type="EMBL" id="QTA37408.1"/>
    </source>
</evidence>
<name>A0ABX7S4L4_9BACT</name>
<comment type="subcellular location">
    <subcellularLocation>
        <location evidence="1">Cell membrane</location>
        <topology evidence="1">Multi-pass membrane protein</topology>
    </subcellularLocation>
</comment>
<keyword evidence="3" id="KW-1003">Cell membrane</keyword>
<reference evidence="9 10" key="1">
    <citation type="submission" date="2021-03" db="EMBL/GenBank/DDBJ databases">
        <title>Thermosipho ferrireducens sp.nov., an anaerobic thermophilic iron-reducing bacterium isolated from a deep-sea hydrothermal sulfide deposits.</title>
        <authorList>
            <person name="Zeng X."/>
            <person name="Chen Y."/>
            <person name="Shao Z."/>
        </authorList>
    </citation>
    <scope>NUCLEOTIDE SEQUENCE [LARGE SCALE GENOMIC DNA]</scope>
    <source>
        <strain evidence="9 10">JL129W03</strain>
    </source>
</reference>
<feature type="transmembrane region" description="Helical" evidence="7">
    <location>
        <begin position="56"/>
        <end position="78"/>
    </location>
</feature>
<evidence type="ECO:0000256" key="4">
    <source>
        <dbReference type="ARBA" id="ARBA00022692"/>
    </source>
</evidence>
<evidence type="ECO:0000256" key="7">
    <source>
        <dbReference type="SAM" id="Phobius"/>
    </source>
</evidence>
<organism evidence="9 10">
    <name type="scientific">Thermosipho ferrireducens</name>
    <dbReference type="NCBI Taxonomy" id="2571116"/>
    <lineage>
        <taxon>Bacteria</taxon>
        <taxon>Thermotogati</taxon>
        <taxon>Thermotogota</taxon>
        <taxon>Thermotogae</taxon>
        <taxon>Thermotogales</taxon>
        <taxon>Fervidobacteriaceae</taxon>
        <taxon>Thermosipho</taxon>
    </lineage>
</organism>
<dbReference type="InterPro" id="IPR007182">
    <property type="entry name" value="MnhB"/>
</dbReference>
<protein>
    <submittedName>
        <fullName evidence="9">Cation:proton antiporter</fullName>
    </submittedName>
</protein>
<feature type="transmembrane region" description="Helical" evidence="7">
    <location>
        <begin position="115"/>
        <end position="134"/>
    </location>
</feature>
<keyword evidence="10" id="KW-1185">Reference proteome</keyword>
<dbReference type="PANTHER" id="PTHR33932">
    <property type="entry name" value="NA(+)/H(+) ANTIPORTER SUBUNIT B"/>
    <property type="match status" value="1"/>
</dbReference>
<dbReference type="PANTHER" id="PTHR33932:SF4">
    <property type="entry name" value="NA(+)_H(+) ANTIPORTER SUBUNIT B"/>
    <property type="match status" value="1"/>
</dbReference>
<gene>
    <name evidence="9" type="ORF">JYK00_06620</name>
</gene>
<keyword evidence="6 7" id="KW-0472">Membrane</keyword>
<accession>A0ABX7S4L4</accession>
<evidence type="ECO:0000256" key="6">
    <source>
        <dbReference type="ARBA" id="ARBA00023136"/>
    </source>
</evidence>
<feature type="domain" description="Na+/H+ antiporter MnhB subunit-related protein" evidence="8">
    <location>
        <begin position="89"/>
        <end position="192"/>
    </location>
</feature>
<feature type="transmembrane region" description="Helical" evidence="7">
    <location>
        <begin position="90"/>
        <end position="109"/>
    </location>
</feature>
<evidence type="ECO:0000259" key="8">
    <source>
        <dbReference type="Pfam" id="PF04039"/>
    </source>
</evidence>
<proteinExistence type="inferred from homology"/>
<evidence type="ECO:0000256" key="2">
    <source>
        <dbReference type="ARBA" id="ARBA00009425"/>
    </source>
</evidence>
<evidence type="ECO:0000256" key="3">
    <source>
        <dbReference type="ARBA" id="ARBA00022475"/>
    </source>
</evidence>
<evidence type="ECO:0000313" key="10">
    <source>
        <dbReference type="Proteomes" id="UP000671862"/>
    </source>
</evidence>
<dbReference type="EMBL" id="CP071446">
    <property type="protein sequence ID" value="QTA37408.1"/>
    <property type="molecule type" value="Genomic_DNA"/>
</dbReference>
<sequence length="203" mass="23706">MGWIKVFKILSFVLIFFFLMMLIFEKSNYYVDFSYFGSVPNMVTEIYLKNRLYDTIFEVIIFSIAALGVYIFNFSMEIRRSFVHDEHIRLFLRFSSYLTLLASFYLAMFGHKSPGGGFSAGVAGGTGLLLFALSTTFQEFEHMFVSLKIRTVEKVFLIIIFVISLLTFLENYHIVLLNLLIYFKVMLGTWIILYSFIKHRGII</sequence>
<dbReference type="Pfam" id="PF04039">
    <property type="entry name" value="MnhB"/>
    <property type="match status" value="1"/>
</dbReference>
<dbReference type="Proteomes" id="UP000671862">
    <property type="component" value="Chromosome"/>
</dbReference>
<dbReference type="NCBIfam" id="NF009218">
    <property type="entry name" value="PRK12567.1-2"/>
    <property type="match status" value="1"/>
</dbReference>
<dbReference type="InterPro" id="IPR050622">
    <property type="entry name" value="CPA3_antiporter_subunitB"/>
</dbReference>
<evidence type="ECO:0000256" key="1">
    <source>
        <dbReference type="ARBA" id="ARBA00004651"/>
    </source>
</evidence>
<feature type="transmembrane region" description="Helical" evidence="7">
    <location>
        <begin position="180"/>
        <end position="197"/>
    </location>
</feature>
<feature type="transmembrane region" description="Helical" evidence="7">
    <location>
        <begin position="7"/>
        <end position="24"/>
    </location>
</feature>
<comment type="similarity">
    <text evidence="2">Belongs to the CPA3 antiporters (TC 2.A.63) subunit B family.</text>
</comment>
<evidence type="ECO:0000256" key="5">
    <source>
        <dbReference type="ARBA" id="ARBA00022989"/>
    </source>
</evidence>
<feature type="transmembrane region" description="Helical" evidence="7">
    <location>
        <begin position="155"/>
        <end position="174"/>
    </location>
</feature>